<evidence type="ECO:0000313" key="11">
    <source>
        <dbReference type="Proteomes" id="UP000262073"/>
    </source>
</evidence>
<keyword evidence="11" id="KW-1185">Reference proteome</keyword>
<dbReference type="InterPro" id="IPR019834">
    <property type="entry name" value="Glyco_hydro_8_CS"/>
</dbReference>
<comment type="similarity">
    <text evidence="2 9">Belongs to the glycosyl hydrolase 8 (cellulase D) family.</text>
</comment>
<dbReference type="Pfam" id="PF01270">
    <property type="entry name" value="Glyco_hydro_8"/>
    <property type="match status" value="1"/>
</dbReference>
<reference evidence="10 11" key="1">
    <citation type="submission" date="2018-08" db="EMBL/GenBank/DDBJ databases">
        <title>Salinimonas sediminis sp. nov., a piezophilic bacterium isolated from a deep-sea sediment sample from the New Britain Trench.</title>
        <authorList>
            <person name="Cao J."/>
        </authorList>
    </citation>
    <scope>NUCLEOTIDE SEQUENCE [LARGE SCALE GENOMIC DNA]</scope>
    <source>
        <strain evidence="10 11">N102</strain>
    </source>
</reference>
<organism evidence="10 11">
    <name type="scientific">Salinimonas sediminis</name>
    <dbReference type="NCBI Taxonomy" id="2303538"/>
    <lineage>
        <taxon>Bacteria</taxon>
        <taxon>Pseudomonadati</taxon>
        <taxon>Pseudomonadota</taxon>
        <taxon>Gammaproteobacteria</taxon>
        <taxon>Alteromonadales</taxon>
        <taxon>Alteromonadaceae</taxon>
        <taxon>Alteromonas/Salinimonas group</taxon>
        <taxon>Salinimonas</taxon>
    </lineage>
</organism>
<evidence type="ECO:0000256" key="9">
    <source>
        <dbReference type="RuleBase" id="RU361167"/>
    </source>
</evidence>
<dbReference type="InterPro" id="IPR012341">
    <property type="entry name" value="6hp_glycosidase-like_sf"/>
</dbReference>
<sequence>MYLAGGSVIKTPQSGSDGRLVMDSVKALLVIIGCCALLACNKRTDTPFAQDWQRYAATFYSEGRIIDTGNDNVSHSEGQGYAMLFAAAAGDKVRFDELWQWTQQTLQRADGLFSWRYRPCPQQNAACVDDPNNASDGDILIAWALLRASKVWDSPTYKQQAMTILSVIENKLIVERQGRTLLLPAEQGFVDNNAIQLNLSYWIFPAFADFYEVTEAPVWQQLNESGMALLAQVAERSPGLPGDWMWLKQGELSVAGAVNTVYGFNACRIPLHLVWQDPSRTALLAPYKTFWQTQQVVPATLNLATGDEADYRWTNGMRAISEVVNYRSGDTSDKPQLNLDDDEDYFSSSLIMLSHLSLQDNR</sequence>
<dbReference type="PRINTS" id="PR00735">
    <property type="entry name" value="GLHYDRLASE8"/>
</dbReference>
<keyword evidence="4 9" id="KW-0378">Hydrolase</keyword>
<evidence type="ECO:0000256" key="1">
    <source>
        <dbReference type="ARBA" id="ARBA00000966"/>
    </source>
</evidence>
<keyword evidence="3" id="KW-0732">Signal</keyword>
<comment type="catalytic activity">
    <reaction evidence="1">
        <text>Endohydrolysis of (1-&gt;4)-beta-D-glucosidic linkages in cellulose, lichenin and cereal beta-D-glucans.</text>
        <dbReference type="EC" id="3.2.1.4"/>
    </reaction>
</comment>
<dbReference type="AlphaFoldDB" id="A0A346NQF4"/>
<gene>
    <name evidence="10" type="ORF">D0Y50_16180</name>
</gene>
<proteinExistence type="inferred from homology"/>
<protein>
    <recommendedName>
        <fullName evidence="9">Glucanase</fullName>
        <ecNumber evidence="9">3.2.1.-</ecNumber>
    </recommendedName>
</protein>
<dbReference type="Gene3D" id="1.50.10.10">
    <property type="match status" value="1"/>
</dbReference>
<evidence type="ECO:0000256" key="5">
    <source>
        <dbReference type="ARBA" id="ARBA00023001"/>
    </source>
</evidence>
<evidence type="ECO:0000256" key="3">
    <source>
        <dbReference type="ARBA" id="ARBA00022729"/>
    </source>
</evidence>
<accession>A0A346NQF4</accession>
<keyword evidence="7 9" id="KW-0624">Polysaccharide degradation</keyword>
<dbReference type="SUPFAM" id="SSF48208">
    <property type="entry name" value="Six-hairpin glycosidases"/>
    <property type="match status" value="1"/>
</dbReference>
<dbReference type="EMBL" id="CP031769">
    <property type="protein sequence ID" value="AXR07761.1"/>
    <property type="molecule type" value="Genomic_DNA"/>
</dbReference>
<keyword evidence="6 9" id="KW-0326">Glycosidase</keyword>
<dbReference type="OrthoDB" id="9766708at2"/>
<evidence type="ECO:0000256" key="4">
    <source>
        <dbReference type="ARBA" id="ARBA00022801"/>
    </source>
</evidence>
<dbReference type="InterPro" id="IPR008928">
    <property type="entry name" value="6-hairpin_glycosidase_sf"/>
</dbReference>
<dbReference type="Proteomes" id="UP000262073">
    <property type="component" value="Chromosome"/>
</dbReference>
<evidence type="ECO:0000256" key="7">
    <source>
        <dbReference type="ARBA" id="ARBA00023326"/>
    </source>
</evidence>
<evidence type="ECO:0000256" key="8">
    <source>
        <dbReference type="PROSITE-ProRule" id="PRU10058"/>
    </source>
</evidence>
<feature type="active site" description="Nucleophile" evidence="8">
    <location>
        <position position="136"/>
    </location>
</feature>
<evidence type="ECO:0000313" key="10">
    <source>
        <dbReference type="EMBL" id="AXR07761.1"/>
    </source>
</evidence>
<dbReference type="PROSITE" id="PS00812">
    <property type="entry name" value="GLYCOSYL_HYDROL_F8"/>
    <property type="match status" value="1"/>
</dbReference>
<evidence type="ECO:0000256" key="2">
    <source>
        <dbReference type="ARBA" id="ARBA00009209"/>
    </source>
</evidence>
<dbReference type="InterPro" id="IPR002037">
    <property type="entry name" value="Glyco_hydro_8"/>
</dbReference>
<evidence type="ECO:0000256" key="6">
    <source>
        <dbReference type="ARBA" id="ARBA00023295"/>
    </source>
</evidence>
<keyword evidence="5" id="KW-0136">Cellulose degradation</keyword>
<name>A0A346NQF4_9ALTE</name>
<dbReference type="KEGG" id="salm:D0Y50_16180"/>
<dbReference type="EC" id="3.2.1.-" evidence="9"/>
<dbReference type="GO" id="GO:0030245">
    <property type="term" value="P:cellulose catabolic process"/>
    <property type="evidence" value="ECO:0007669"/>
    <property type="project" value="UniProtKB-KW"/>
</dbReference>
<keyword evidence="7 9" id="KW-0119">Carbohydrate metabolism</keyword>
<dbReference type="GO" id="GO:0008810">
    <property type="term" value="F:cellulase activity"/>
    <property type="evidence" value="ECO:0007669"/>
    <property type="project" value="UniProtKB-EC"/>
</dbReference>